<keyword evidence="2" id="KW-1185">Reference proteome</keyword>
<proteinExistence type="predicted"/>
<evidence type="ECO:0000313" key="2">
    <source>
        <dbReference type="Proteomes" id="UP000288178"/>
    </source>
</evidence>
<dbReference type="InterPro" id="IPR021848">
    <property type="entry name" value="HODM_asu-like"/>
</dbReference>
<dbReference type="AlphaFoldDB" id="A0A3S3SEU8"/>
<gene>
    <name evidence="1" type="ORF">ENE75_02985</name>
</gene>
<reference evidence="1 2" key="1">
    <citation type="submission" date="2019-01" db="EMBL/GenBank/DDBJ databases">
        <authorList>
            <person name="Chen W.-M."/>
        </authorList>
    </citation>
    <scope>NUCLEOTIDE SEQUENCE [LARGE SCALE GENOMIC DNA]</scope>
    <source>
        <strain evidence="1 2">ICH-3</strain>
    </source>
</reference>
<accession>A0A3S3SEU8</accession>
<organism evidence="1 2">
    <name type="scientific">Rubrivivax albus</name>
    <dbReference type="NCBI Taxonomy" id="2499835"/>
    <lineage>
        <taxon>Bacteria</taxon>
        <taxon>Pseudomonadati</taxon>
        <taxon>Pseudomonadota</taxon>
        <taxon>Betaproteobacteria</taxon>
        <taxon>Burkholderiales</taxon>
        <taxon>Sphaerotilaceae</taxon>
        <taxon>Rubrivivax</taxon>
    </lineage>
</organism>
<dbReference type="Proteomes" id="UP000288178">
    <property type="component" value="Unassembled WGS sequence"/>
</dbReference>
<dbReference type="EMBL" id="SACT01000001">
    <property type="protein sequence ID" value="RVT53867.1"/>
    <property type="molecule type" value="Genomic_DNA"/>
</dbReference>
<comment type="caution">
    <text evidence="1">The sequence shown here is derived from an EMBL/GenBank/DDBJ whole genome shotgun (WGS) entry which is preliminary data.</text>
</comment>
<dbReference type="OrthoDB" id="5242510at2"/>
<dbReference type="RefSeq" id="WP_128195464.1">
    <property type="nucleotide sequence ID" value="NZ_SACT01000001.1"/>
</dbReference>
<name>A0A3S3SEU8_9BURK</name>
<sequence>MSFDFDAAVSAPFRMQPGLRRLAPGTPQLTPLAPGSRHQREKLAVLSASPELALQARPGFDPQPALHALAAHAAAEHPQAFAWDGRTARALRLGTAVHGADVQHESTGAFGLGDEIARCLRPLPAPWRLAGLLALAFAEDLAVVDASDGTVPWMAVCLPSHWAPQDKVGRGFAEVHAPVADAELVRRAAPQLVTLMTGDARWERFVWNVTGHPRLHAHPRHVDPVRWPAGIAATLPAGAWWRTERQTFVPVPGVAQAVFTIAVDCRPLAEAITAEAQAMALHEAIASMSDAVLAYRALTAVREPLLQWLRTVR</sequence>
<dbReference type="Pfam" id="PF11927">
    <property type="entry name" value="HODM_asu-like"/>
    <property type="match status" value="1"/>
</dbReference>
<evidence type="ECO:0000313" key="1">
    <source>
        <dbReference type="EMBL" id="RVT53867.1"/>
    </source>
</evidence>
<protein>
    <submittedName>
        <fullName evidence="1">DUF3445 domain-containing protein</fullName>
    </submittedName>
</protein>